<keyword evidence="7 8" id="KW-0472">Membrane</keyword>
<keyword evidence="2" id="KW-1003">Cell membrane</keyword>
<keyword evidence="11" id="KW-1185">Reference proteome</keyword>
<dbReference type="EMBL" id="LT629740">
    <property type="protein sequence ID" value="SDS31051.1"/>
    <property type="molecule type" value="Genomic_DNA"/>
</dbReference>
<keyword evidence="5 8" id="KW-0812">Transmembrane</keyword>
<feature type="transmembrane region" description="Helical" evidence="8">
    <location>
        <begin position="251"/>
        <end position="273"/>
    </location>
</feature>
<evidence type="ECO:0000256" key="4">
    <source>
        <dbReference type="ARBA" id="ARBA00022679"/>
    </source>
</evidence>
<dbReference type="InterPro" id="IPR038731">
    <property type="entry name" value="RgtA/B/C-like"/>
</dbReference>
<feature type="transmembrane region" description="Helical" evidence="8">
    <location>
        <begin position="343"/>
        <end position="362"/>
    </location>
</feature>
<evidence type="ECO:0000256" key="7">
    <source>
        <dbReference type="ARBA" id="ARBA00023136"/>
    </source>
</evidence>
<dbReference type="AlphaFoldDB" id="A0A1H1R5Q5"/>
<evidence type="ECO:0000313" key="11">
    <source>
        <dbReference type="Proteomes" id="UP000199679"/>
    </source>
</evidence>
<evidence type="ECO:0000259" key="9">
    <source>
        <dbReference type="Pfam" id="PF13231"/>
    </source>
</evidence>
<keyword evidence="3 10" id="KW-0328">Glycosyltransferase</keyword>
<dbReference type="STRING" id="652787.SAMN05216490_0925"/>
<dbReference type="Proteomes" id="UP000199679">
    <property type="component" value="Chromosome I"/>
</dbReference>
<proteinExistence type="predicted"/>
<feature type="transmembrane region" description="Helical" evidence="8">
    <location>
        <begin position="121"/>
        <end position="139"/>
    </location>
</feature>
<comment type="subcellular location">
    <subcellularLocation>
        <location evidence="1">Cell membrane</location>
        <topology evidence="1">Multi-pass membrane protein</topology>
    </subcellularLocation>
</comment>
<protein>
    <submittedName>
        <fullName evidence="10">Dolichyl-phosphate-mannose-protein mannosyltransferase</fullName>
    </submittedName>
</protein>
<evidence type="ECO:0000256" key="5">
    <source>
        <dbReference type="ARBA" id="ARBA00022692"/>
    </source>
</evidence>
<evidence type="ECO:0000313" key="10">
    <source>
        <dbReference type="EMBL" id="SDS31051.1"/>
    </source>
</evidence>
<dbReference type="InterPro" id="IPR050297">
    <property type="entry name" value="LipidA_mod_glycosyltrf_83"/>
</dbReference>
<reference evidence="10 11" key="1">
    <citation type="submission" date="2016-10" db="EMBL/GenBank/DDBJ databases">
        <authorList>
            <person name="de Groot N.N."/>
        </authorList>
    </citation>
    <scope>NUCLEOTIDE SEQUENCE [LARGE SCALE GENOMIC DNA]</scope>
    <source>
        <strain evidence="10 11">MP1X4</strain>
    </source>
</reference>
<evidence type="ECO:0000256" key="2">
    <source>
        <dbReference type="ARBA" id="ARBA00022475"/>
    </source>
</evidence>
<feature type="transmembrane region" description="Helical" evidence="8">
    <location>
        <begin position="316"/>
        <end position="336"/>
    </location>
</feature>
<dbReference type="PANTHER" id="PTHR33908:SF11">
    <property type="entry name" value="MEMBRANE PROTEIN"/>
    <property type="match status" value="1"/>
</dbReference>
<sequence>MFKKADFTINSHDNGYKIIIWSIIGIGIVLRLFHYFNDRSLWEDEIYLSTGIVKLSLSGLLHQSLDFQQKAPIGYLLIVKLCTMLFGSNEMGLRLFPLLCGIGSLFVFLPVAQYFLKPVGVIVALTVLAFAPPLVYHAIEAKQYCTELFATIIILYTYTQYQDKTDLKSFVLWGIWGATIVWFSYSSVFVLAGMACVLSLYYLIEKRWNVLLKLAIPFVLWFGSFAVNYIIFTQKNAHTGWLVYFFMKHDAFLPLSAAGIPWLLHQTFAFYNYPMGLSWFISYHSIGLQILERMAWVPVIFTCTGAYYLFKRNKRLLLFIVSTFLIVFLASAIKLYPFHERLTVFLAPLFILLIAAGCQFVFRRETKNVVQYILAGLLLFGPVKNSIAQVADTNLFGDYKKAYHREAFDYLNKHYQPGDMVYVSWNDLPAYNFYKMIDSMKFTAIEGIDYRYTSHNFNEYFSKLNTELKLFAGKKRVWILHNNNFDIEIGDYIGHPKWYYVHNDGIKQLDKWLATKGKVIEEFKVDNGGVSNVREMLMSFSK</sequence>
<name>A0A1H1R5Q5_MUCMA</name>
<evidence type="ECO:0000256" key="1">
    <source>
        <dbReference type="ARBA" id="ARBA00004651"/>
    </source>
</evidence>
<feature type="transmembrane region" description="Helical" evidence="8">
    <location>
        <begin position="144"/>
        <end position="161"/>
    </location>
</feature>
<feature type="transmembrane region" description="Helical" evidence="8">
    <location>
        <begin position="95"/>
        <end position="115"/>
    </location>
</feature>
<feature type="transmembrane region" description="Helical" evidence="8">
    <location>
        <begin position="173"/>
        <end position="203"/>
    </location>
</feature>
<evidence type="ECO:0000256" key="6">
    <source>
        <dbReference type="ARBA" id="ARBA00022989"/>
    </source>
</evidence>
<dbReference type="RefSeq" id="WP_091369790.1">
    <property type="nucleotide sequence ID" value="NZ_LT629740.1"/>
</dbReference>
<organism evidence="10 11">
    <name type="scientific">Mucilaginibacter mallensis</name>
    <dbReference type="NCBI Taxonomy" id="652787"/>
    <lineage>
        <taxon>Bacteria</taxon>
        <taxon>Pseudomonadati</taxon>
        <taxon>Bacteroidota</taxon>
        <taxon>Sphingobacteriia</taxon>
        <taxon>Sphingobacteriales</taxon>
        <taxon>Sphingobacteriaceae</taxon>
        <taxon>Mucilaginibacter</taxon>
    </lineage>
</organism>
<dbReference type="OrthoDB" id="1491458at2"/>
<feature type="transmembrane region" description="Helical" evidence="8">
    <location>
        <begin position="210"/>
        <end position="231"/>
    </location>
</feature>
<dbReference type="Pfam" id="PF13231">
    <property type="entry name" value="PMT_2"/>
    <property type="match status" value="1"/>
</dbReference>
<dbReference type="GO" id="GO:0016763">
    <property type="term" value="F:pentosyltransferase activity"/>
    <property type="evidence" value="ECO:0007669"/>
    <property type="project" value="TreeGrafter"/>
</dbReference>
<evidence type="ECO:0000256" key="3">
    <source>
        <dbReference type="ARBA" id="ARBA00022676"/>
    </source>
</evidence>
<evidence type="ECO:0000256" key="8">
    <source>
        <dbReference type="SAM" id="Phobius"/>
    </source>
</evidence>
<feature type="domain" description="Glycosyltransferase RgtA/B/C/D-like" evidence="9">
    <location>
        <begin position="71"/>
        <end position="226"/>
    </location>
</feature>
<gene>
    <name evidence="10" type="ORF">SAMN05216490_0925</name>
</gene>
<dbReference type="GO" id="GO:0009103">
    <property type="term" value="P:lipopolysaccharide biosynthetic process"/>
    <property type="evidence" value="ECO:0007669"/>
    <property type="project" value="UniProtKB-ARBA"/>
</dbReference>
<dbReference type="PANTHER" id="PTHR33908">
    <property type="entry name" value="MANNOSYLTRANSFERASE YKCB-RELATED"/>
    <property type="match status" value="1"/>
</dbReference>
<keyword evidence="4 10" id="KW-0808">Transferase</keyword>
<feature type="transmembrane region" description="Helical" evidence="8">
    <location>
        <begin position="15"/>
        <end position="34"/>
    </location>
</feature>
<dbReference type="GO" id="GO:0005886">
    <property type="term" value="C:plasma membrane"/>
    <property type="evidence" value="ECO:0007669"/>
    <property type="project" value="UniProtKB-SubCell"/>
</dbReference>
<accession>A0A1H1R5Q5</accession>
<keyword evidence="6 8" id="KW-1133">Transmembrane helix</keyword>